<dbReference type="InterPro" id="IPR051156">
    <property type="entry name" value="Mito/Outer_Membr_Metalloprot"/>
</dbReference>
<dbReference type="Proteomes" id="UP001362999">
    <property type="component" value="Unassembled WGS sequence"/>
</dbReference>
<dbReference type="Pfam" id="PF01435">
    <property type="entry name" value="Peptidase_M48"/>
    <property type="match status" value="1"/>
</dbReference>
<evidence type="ECO:0000256" key="2">
    <source>
        <dbReference type="ARBA" id="ARBA00022723"/>
    </source>
</evidence>
<gene>
    <name evidence="8" type="ORF">R3P38DRAFT_3349845</name>
</gene>
<keyword evidence="2" id="KW-0479">Metal-binding</keyword>
<dbReference type="GO" id="GO:0005743">
    <property type="term" value="C:mitochondrial inner membrane"/>
    <property type="evidence" value="ECO:0007669"/>
    <property type="project" value="TreeGrafter"/>
</dbReference>
<dbReference type="GO" id="GO:0006515">
    <property type="term" value="P:protein quality control for misfolded or incompletely synthesized proteins"/>
    <property type="evidence" value="ECO:0007669"/>
    <property type="project" value="TreeGrafter"/>
</dbReference>
<protein>
    <submittedName>
        <fullName evidence="8">Peptidase-M48 domain-containing protein</fullName>
    </submittedName>
</protein>
<dbReference type="PANTHER" id="PTHR22726">
    <property type="entry name" value="METALLOENDOPEPTIDASE OMA1"/>
    <property type="match status" value="1"/>
</dbReference>
<keyword evidence="5 6" id="KW-0482">Metalloprotease</keyword>
<evidence type="ECO:0000256" key="1">
    <source>
        <dbReference type="ARBA" id="ARBA00022670"/>
    </source>
</evidence>
<comment type="similarity">
    <text evidence="6">Belongs to the peptidase M48 family.</text>
</comment>
<organism evidence="8 9">
    <name type="scientific">Favolaschia claudopus</name>
    <dbReference type="NCBI Taxonomy" id="2862362"/>
    <lineage>
        <taxon>Eukaryota</taxon>
        <taxon>Fungi</taxon>
        <taxon>Dikarya</taxon>
        <taxon>Basidiomycota</taxon>
        <taxon>Agaricomycotina</taxon>
        <taxon>Agaricomycetes</taxon>
        <taxon>Agaricomycetidae</taxon>
        <taxon>Agaricales</taxon>
        <taxon>Marasmiineae</taxon>
        <taxon>Mycenaceae</taxon>
        <taxon>Favolaschia</taxon>
    </lineage>
</organism>
<evidence type="ECO:0000313" key="9">
    <source>
        <dbReference type="Proteomes" id="UP001362999"/>
    </source>
</evidence>
<sequence length="370" mass="41294">MSTVLTHALRRSGLWFRRASPSGRSFEVAARHVRLYSGPLRPNKKPLLDKNSGTILGVTAGLLLGGFYVSHLENAPETGRRRFMAVSKQQEDFLRQQALQDTLRQFQGRILPIHHPLTQEVRRITRRIITASNLGYLEGEATHADPESTALFDPWAEIMHMPGSEIPRSPTMHPEKEWTVLVVDDRNFVNAFAAPGLVCVSTGIMPVAKNEEGLAAVIGHEIGHVAMRHSAEQLSQSKLLFPVMGLLALLGVDFGISSVLANLLHSLPHSRALETEADIVGLKLMSRACYDPGAAPRFFEDMSRLEEGNNIPTFLRTHPQTSERIAHLKTLLPESYNIYQSNPECAKLEDMRRRGYIKRVSRDVRTGAVF</sequence>
<dbReference type="PANTHER" id="PTHR22726:SF1">
    <property type="entry name" value="METALLOENDOPEPTIDASE OMA1, MITOCHONDRIAL"/>
    <property type="match status" value="1"/>
</dbReference>
<dbReference type="EMBL" id="JAWWNJ010000016">
    <property type="protein sequence ID" value="KAK7039710.1"/>
    <property type="molecule type" value="Genomic_DNA"/>
</dbReference>
<accession>A0AAW0CIA9</accession>
<evidence type="ECO:0000259" key="7">
    <source>
        <dbReference type="Pfam" id="PF01435"/>
    </source>
</evidence>
<dbReference type="InterPro" id="IPR001915">
    <property type="entry name" value="Peptidase_M48"/>
</dbReference>
<evidence type="ECO:0000256" key="5">
    <source>
        <dbReference type="ARBA" id="ARBA00023049"/>
    </source>
</evidence>
<comment type="cofactor">
    <cofactor evidence="6">
        <name>Zn(2+)</name>
        <dbReference type="ChEBI" id="CHEBI:29105"/>
    </cofactor>
    <text evidence="6">Binds 1 zinc ion per subunit.</text>
</comment>
<keyword evidence="9" id="KW-1185">Reference proteome</keyword>
<keyword evidence="1 6" id="KW-0645">Protease</keyword>
<evidence type="ECO:0000313" key="8">
    <source>
        <dbReference type="EMBL" id="KAK7039710.1"/>
    </source>
</evidence>
<evidence type="ECO:0000256" key="4">
    <source>
        <dbReference type="ARBA" id="ARBA00022833"/>
    </source>
</evidence>
<keyword evidence="4 6" id="KW-0862">Zinc</keyword>
<evidence type="ECO:0000256" key="6">
    <source>
        <dbReference type="RuleBase" id="RU003983"/>
    </source>
</evidence>
<name>A0AAW0CIA9_9AGAR</name>
<dbReference type="GO" id="GO:0004222">
    <property type="term" value="F:metalloendopeptidase activity"/>
    <property type="evidence" value="ECO:0007669"/>
    <property type="project" value="InterPro"/>
</dbReference>
<dbReference type="GO" id="GO:0034982">
    <property type="term" value="P:mitochondrial protein processing"/>
    <property type="evidence" value="ECO:0007669"/>
    <property type="project" value="TreeGrafter"/>
</dbReference>
<dbReference type="Gene3D" id="3.30.2010.10">
    <property type="entry name" value="Metalloproteases ('zincins'), catalytic domain"/>
    <property type="match status" value="1"/>
</dbReference>
<evidence type="ECO:0000256" key="3">
    <source>
        <dbReference type="ARBA" id="ARBA00022801"/>
    </source>
</evidence>
<comment type="caution">
    <text evidence="8">The sequence shown here is derived from an EMBL/GenBank/DDBJ whole genome shotgun (WGS) entry which is preliminary data.</text>
</comment>
<feature type="domain" description="Peptidase M48" evidence="7">
    <location>
        <begin position="172"/>
        <end position="330"/>
    </location>
</feature>
<keyword evidence="3 6" id="KW-0378">Hydrolase</keyword>
<dbReference type="GO" id="GO:0046872">
    <property type="term" value="F:metal ion binding"/>
    <property type="evidence" value="ECO:0007669"/>
    <property type="project" value="UniProtKB-KW"/>
</dbReference>
<dbReference type="CDD" id="cd07331">
    <property type="entry name" value="M48C_Oma1_like"/>
    <property type="match status" value="1"/>
</dbReference>
<dbReference type="AlphaFoldDB" id="A0AAW0CIA9"/>
<proteinExistence type="inferred from homology"/>
<reference evidence="8 9" key="1">
    <citation type="journal article" date="2024" name="J Genomics">
        <title>Draft genome sequencing and assembly of Favolaschia claudopus CIRM-BRFM 2984 isolated from oak limbs.</title>
        <authorList>
            <person name="Navarro D."/>
            <person name="Drula E."/>
            <person name="Chaduli D."/>
            <person name="Cazenave R."/>
            <person name="Ahrendt S."/>
            <person name="Wang J."/>
            <person name="Lipzen A."/>
            <person name="Daum C."/>
            <person name="Barry K."/>
            <person name="Grigoriev I.V."/>
            <person name="Favel A."/>
            <person name="Rosso M.N."/>
            <person name="Martin F."/>
        </authorList>
    </citation>
    <scope>NUCLEOTIDE SEQUENCE [LARGE SCALE GENOMIC DNA]</scope>
    <source>
        <strain evidence="8 9">CIRM-BRFM 2984</strain>
    </source>
</reference>